<dbReference type="EMBL" id="BAAADG010000005">
    <property type="protein sequence ID" value="GAA0223877.1"/>
    <property type="molecule type" value="Genomic_DNA"/>
</dbReference>
<evidence type="ECO:0000313" key="3">
    <source>
        <dbReference type="Proteomes" id="UP001501476"/>
    </source>
</evidence>
<gene>
    <name evidence="2" type="ORF">GCM10008964_14370</name>
</gene>
<protein>
    <submittedName>
        <fullName evidence="2">Uncharacterized protein</fullName>
    </submittedName>
</protein>
<sequence>MLTEQQRAVIPHQLLVFNLLVFNLLIPIGSLLLGMEFLLLPIASVCSLSVIFYIWYRSKHVHQTPLINAHWYIVWKRCRIVLIAYCISISIGLVCGLMASFQHDTQLRSIMMIAFIRIAIVPSLLVVTPLLISSTIAMNKVRRGKLKVAGVVPQESGV</sequence>
<organism evidence="2 3">
    <name type="scientific">Methylophaga marina</name>
    <dbReference type="NCBI Taxonomy" id="45495"/>
    <lineage>
        <taxon>Bacteria</taxon>
        <taxon>Pseudomonadati</taxon>
        <taxon>Pseudomonadota</taxon>
        <taxon>Gammaproteobacteria</taxon>
        <taxon>Thiotrichales</taxon>
        <taxon>Piscirickettsiaceae</taxon>
        <taxon>Methylophaga</taxon>
    </lineage>
</organism>
<dbReference type="Proteomes" id="UP001501476">
    <property type="component" value="Unassembled WGS sequence"/>
</dbReference>
<accession>A0ABN0TKC4</accession>
<keyword evidence="1" id="KW-0812">Transmembrane</keyword>
<keyword evidence="3" id="KW-1185">Reference proteome</keyword>
<keyword evidence="1" id="KW-1133">Transmembrane helix</keyword>
<feature type="transmembrane region" description="Helical" evidence="1">
    <location>
        <begin position="12"/>
        <end position="32"/>
    </location>
</feature>
<proteinExistence type="predicted"/>
<evidence type="ECO:0000313" key="2">
    <source>
        <dbReference type="EMBL" id="GAA0223877.1"/>
    </source>
</evidence>
<comment type="caution">
    <text evidence="2">The sequence shown here is derived from an EMBL/GenBank/DDBJ whole genome shotgun (WGS) entry which is preliminary data.</text>
</comment>
<evidence type="ECO:0000256" key="1">
    <source>
        <dbReference type="SAM" id="Phobius"/>
    </source>
</evidence>
<dbReference type="RefSeq" id="WP_286304144.1">
    <property type="nucleotide sequence ID" value="NZ_AP027741.1"/>
</dbReference>
<feature type="transmembrane region" description="Helical" evidence="1">
    <location>
        <begin position="38"/>
        <end position="56"/>
    </location>
</feature>
<keyword evidence="1" id="KW-0472">Membrane</keyword>
<name>A0ABN0TKC4_9GAMM</name>
<feature type="transmembrane region" description="Helical" evidence="1">
    <location>
        <begin position="80"/>
        <end position="101"/>
    </location>
</feature>
<feature type="transmembrane region" description="Helical" evidence="1">
    <location>
        <begin position="113"/>
        <end position="137"/>
    </location>
</feature>
<reference evidence="2 3" key="1">
    <citation type="journal article" date="2019" name="Int. J. Syst. Evol. Microbiol.">
        <title>The Global Catalogue of Microorganisms (GCM) 10K type strain sequencing project: providing services to taxonomists for standard genome sequencing and annotation.</title>
        <authorList>
            <consortium name="The Broad Institute Genomics Platform"/>
            <consortium name="The Broad Institute Genome Sequencing Center for Infectious Disease"/>
            <person name="Wu L."/>
            <person name="Ma J."/>
        </authorList>
    </citation>
    <scope>NUCLEOTIDE SEQUENCE [LARGE SCALE GENOMIC DNA]</scope>
    <source>
        <strain evidence="2 3">JCM 6886</strain>
    </source>
</reference>